<proteinExistence type="predicted"/>
<dbReference type="AlphaFoldDB" id="A0A3D3R6J0"/>
<dbReference type="Proteomes" id="UP000263642">
    <property type="component" value="Unassembled WGS sequence"/>
</dbReference>
<reference evidence="1 2" key="1">
    <citation type="journal article" date="2018" name="Nat. Biotechnol.">
        <title>A standardized bacterial taxonomy based on genome phylogeny substantially revises the tree of life.</title>
        <authorList>
            <person name="Parks D.H."/>
            <person name="Chuvochina M."/>
            <person name="Waite D.W."/>
            <person name="Rinke C."/>
            <person name="Skarshewski A."/>
            <person name="Chaumeil P.A."/>
            <person name="Hugenholtz P."/>
        </authorList>
    </citation>
    <scope>NUCLEOTIDE SEQUENCE [LARGE SCALE GENOMIC DNA]</scope>
    <source>
        <strain evidence="1">UBA9375</strain>
    </source>
</reference>
<accession>A0A3D3R6J0</accession>
<comment type="caution">
    <text evidence="1">The sequence shown here is derived from an EMBL/GenBank/DDBJ whole genome shotgun (WGS) entry which is preliminary data.</text>
</comment>
<evidence type="ECO:0000313" key="1">
    <source>
        <dbReference type="EMBL" id="HCO24471.1"/>
    </source>
</evidence>
<dbReference type="EMBL" id="DQAY01000094">
    <property type="protein sequence ID" value="HCO24471.1"/>
    <property type="molecule type" value="Genomic_DNA"/>
</dbReference>
<feature type="non-terminal residue" evidence="1">
    <location>
        <position position="1"/>
    </location>
</feature>
<evidence type="ECO:0000313" key="2">
    <source>
        <dbReference type="Proteomes" id="UP000263642"/>
    </source>
</evidence>
<organism evidence="1 2">
    <name type="scientific">Gimesia maris</name>
    <dbReference type="NCBI Taxonomy" id="122"/>
    <lineage>
        <taxon>Bacteria</taxon>
        <taxon>Pseudomonadati</taxon>
        <taxon>Planctomycetota</taxon>
        <taxon>Planctomycetia</taxon>
        <taxon>Planctomycetales</taxon>
        <taxon>Planctomycetaceae</taxon>
        <taxon>Gimesia</taxon>
    </lineage>
</organism>
<name>A0A3D3R6J0_9PLAN</name>
<gene>
    <name evidence="1" type="ORF">DIT97_16085</name>
</gene>
<protein>
    <submittedName>
        <fullName evidence="1">Uncharacterized protein</fullName>
    </submittedName>
</protein>
<sequence length="70" mass="8004">LKAVPSPRVQRSEHIRKTMQVIHEQSNEIYGSYKIAEVMQSDDPLETVCCNTVASAMREIDFEMHGLQKV</sequence>